<dbReference type="PROSITE" id="PS01180">
    <property type="entry name" value="CUB"/>
    <property type="match status" value="1"/>
</dbReference>
<reference evidence="18" key="1">
    <citation type="submission" date="2012-12" db="EMBL/GenBank/DDBJ databases">
        <authorList>
            <person name="Hellsten U."/>
            <person name="Grimwood J."/>
            <person name="Chapman J.A."/>
            <person name="Shapiro H."/>
            <person name="Aerts A."/>
            <person name="Otillar R.P."/>
            <person name="Terry A.Y."/>
            <person name="Boore J.L."/>
            <person name="Simakov O."/>
            <person name="Marletaz F."/>
            <person name="Cho S.-J."/>
            <person name="Edsinger-Gonzales E."/>
            <person name="Havlak P."/>
            <person name="Kuo D.-H."/>
            <person name="Larsson T."/>
            <person name="Lv J."/>
            <person name="Arendt D."/>
            <person name="Savage R."/>
            <person name="Osoegawa K."/>
            <person name="de Jong P."/>
            <person name="Lindberg D.R."/>
            <person name="Seaver E.C."/>
            <person name="Weisblat D.A."/>
            <person name="Putnam N.H."/>
            <person name="Grigoriev I.V."/>
            <person name="Rokhsar D.S."/>
        </authorList>
    </citation>
    <scope>NUCLEOTIDE SEQUENCE</scope>
    <source>
        <strain evidence="18">I ESC-2004</strain>
    </source>
</reference>
<evidence type="ECO:0000256" key="2">
    <source>
        <dbReference type="ARBA" id="ARBA00022525"/>
    </source>
</evidence>
<evidence type="ECO:0000256" key="5">
    <source>
        <dbReference type="ARBA" id="ARBA00022729"/>
    </source>
</evidence>
<comment type="cofactor">
    <cofactor evidence="12 13">
        <name>Zn(2+)</name>
        <dbReference type="ChEBI" id="CHEBI:29105"/>
    </cofactor>
    <text evidence="12 13">Binds 1 zinc ion per subunit.</text>
</comment>
<keyword evidence="4 12" id="KW-0479">Metal-binding</keyword>
<comment type="caution">
    <text evidence="11">Lacks conserved residue(s) required for the propagation of feature annotation.</text>
</comment>
<dbReference type="EC" id="3.4.24.-" evidence="13"/>
<keyword evidence="7 12" id="KW-0862">Zinc</keyword>
<evidence type="ECO:0000256" key="12">
    <source>
        <dbReference type="PROSITE-ProRule" id="PRU01211"/>
    </source>
</evidence>
<dbReference type="PANTHER" id="PTHR10127:SF813">
    <property type="entry name" value="ZINC METALLOPROTEINASE DPY-31"/>
    <property type="match status" value="1"/>
</dbReference>
<evidence type="ECO:0000256" key="7">
    <source>
        <dbReference type="ARBA" id="ARBA00022833"/>
    </source>
</evidence>
<evidence type="ECO:0000256" key="9">
    <source>
        <dbReference type="ARBA" id="ARBA00023157"/>
    </source>
</evidence>
<organism evidence="16">
    <name type="scientific">Capitella teleta</name>
    <name type="common">Polychaete worm</name>
    <dbReference type="NCBI Taxonomy" id="283909"/>
    <lineage>
        <taxon>Eukaryota</taxon>
        <taxon>Metazoa</taxon>
        <taxon>Spiralia</taxon>
        <taxon>Lophotrochozoa</taxon>
        <taxon>Annelida</taxon>
        <taxon>Polychaeta</taxon>
        <taxon>Sedentaria</taxon>
        <taxon>Scolecida</taxon>
        <taxon>Capitellidae</taxon>
        <taxon>Capitella</taxon>
    </lineage>
</organism>
<keyword evidence="3 12" id="KW-0645">Protease</keyword>
<dbReference type="InterPro" id="IPR000859">
    <property type="entry name" value="CUB_dom"/>
</dbReference>
<dbReference type="PRINTS" id="PR00480">
    <property type="entry name" value="ASTACIN"/>
</dbReference>
<dbReference type="Gene3D" id="2.60.120.290">
    <property type="entry name" value="Spermadhesin, CUB domain"/>
    <property type="match status" value="1"/>
</dbReference>
<dbReference type="InterPro" id="IPR000884">
    <property type="entry name" value="TSP1_rpt"/>
</dbReference>
<dbReference type="Pfam" id="PF00431">
    <property type="entry name" value="CUB"/>
    <property type="match status" value="1"/>
</dbReference>
<evidence type="ECO:0000259" key="15">
    <source>
        <dbReference type="PROSITE" id="PS51864"/>
    </source>
</evidence>
<proteinExistence type="predicted"/>
<evidence type="ECO:0000256" key="13">
    <source>
        <dbReference type="RuleBase" id="RU361183"/>
    </source>
</evidence>
<dbReference type="PIRSF" id="PIRSF036365">
    <property type="entry name" value="Astacin_nematoda"/>
    <property type="match status" value="1"/>
</dbReference>
<dbReference type="SMART" id="SM00042">
    <property type="entry name" value="CUB"/>
    <property type="match status" value="1"/>
</dbReference>
<keyword evidence="8 12" id="KW-0482">Metalloprotease</keyword>
<feature type="binding site" evidence="12">
    <location>
        <position position="225"/>
    </location>
    <ligand>
        <name>Zn(2+)</name>
        <dbReference type="ChEBI" id="CHEBI:29105"/>
        <note>catalytic</note>
    </ligand>
</feature>
<dbReference type="EMBL" id="KB298595">
    <property type="protein sequence ID" value="ELU09038.1"/>
    <property type="molecule type" value="Genomic_DNA"/>
</dbReference>
<dbReference type="SMART" id="SM00235">
    <property type="entry name" value="ZnMc"/>
    <property type="match status" value="1"/>
</dbReference>
<dbReference type="Gene3D" id="3.40.390.10">
    <property type="entry name" value="Collagenase (Catalytic Domain)"/>
    <property type="match status" value="1"/>
</dbReference>
<dbReference type="CDD" id="cd04280">
    <property type="entry name" value="ZnMc_astacin_like"/>
    <property type="match status" value="1"/>
</dbReference>
<dbReference type="EnsemblMetazoa" id="CapteT224690">
    <property type="protein sequence ID" value="CapteP224690"/>
    <property type="gene ID" value="CapteG224690"/>
</dbReference>
<evidence type="ECO:0000256" key="11">
    <source>
        <dbReference type="PROSITE-ProRule" id="PRU00059"/>
    </source>
</evidence>
<dbReference type="EMBL" id="AMQN01006530">
    <property type="status" value="NOT_ANNOTATED_CDS"/>
    <property type="molecule type" value="Genomic_DNA"/>
</dbReference>
<evidence type="ECO:0000313" key="16">
    <source>
        <dbReference type="EMBL" id="ELU09038.1"/>
    </source>
</evidence>
<keyword evidence="2" id="KW-0964">Secreted</keyword>
<dbReference type="STRING" id="283909.R7USC5"/>
<feature type="binding site" evidence="12">
    <location>
        <position position="219"/>
    </location>
    <ligand>
        <name>Zn(2+)</name>
        <dbReference type="ChEBI" id="CHEBI:29105"/>
        <note>catalytic</note>
    </ligand>
</feature>
<dbReference type="AlphaFoldDB" id="R7USC5"/>
<dbReference type="GO" id="GO:0008270">
    <property type="term" value="F:zinc ion binding"/>
    <property type="evidence" value="ECO:0007669"/>
    <property type="project" value="UniProtKB-UniRule"/>
</dbReference>
<dbReference type="SUPFAM" id="SSF55486">
    <property type="entry name" value="Metalloproteases ('zincins'), catalytic domain"/>
    <property type="match status" value="1"/>
</dbReference>
<keyword evidence="18" id="KW-1185">Reference proteome</keyword>
<dbReference type="OrthoDB" id="6156706at2759"/>
<sequence length="596" mass="67039">MHCGALFVIWAGLLRGIHGKSVQKQGNSLWEPSDGRTRSEWLRCRGLPCDEWGRTASAMTSLQRQLAFIEEFPNTGTQEELSDHEELSTADVLFTPAQAEQLLQNVKKQRSRMTRAVASDVTLRWKMPIIYKFDGDHVDREKETIREAISQWEKRTCVRFVEVDKSASVRRNHLLFTRELRACASFVGKLELPEGDPQMINLGEHCFGQPGTAVHEIGHALGLWHQHQRPSRDNYVTINRQQIASWAQANFVKGPEEVVTEFDLPYDYNSVMHYSGMVGTKSGAMTISTNDKRFQHNIGQRQELSFLDAKAVNLAYCQDKCTGRKQPHQPCLRGGYQNPNKCSSCMCPDGLTGDFCEEVAPSEGTDCGGEIVITKGESVQVTSPGYGRRTSFYESTECNWLLKGAQGLKVQLEFRESFSLHQSNSRLCQHWIEVKTEKDFSIPGPRLCGPVRPEGLFRSEGSEILITFRALMKSNTRFDGFKLWATAVSSDKIGEIGEMSPLTPEKELGEVQIEWSEWSRCSKQCQCGGCGVRSRHALCAGQRCLGELAQVEHASCSRLCHSGDQELIFVGEFLLRSCSQCCQGFKRDKDICIPVQ</sequence>
<feature type="binding site" evidence="12">
    <location>
        <position position="215"/>
    </location>
    <ligand>
        <name>Zn(2+)</name>
        <dbReference type="ChEBI" id="CHEBI:29105"/>
        <note>catalytic</note>
    </ligand>
</feature>
<reference evidence="16 18" key="2">
    <citation type="journal article" date="2013" name="Nature">
        <title>Insights into bilaterian evolution from three spiralian genomes.</title>
        <authorList>
            <person name="Simakov O."/>
            <person name="Marletaz F."/>
            <person name="Cho S.J."/>
            <person name="Edsinger-Gonzales E."/>
            <person name="Havlak P."/>
            <person name="Hellsten U."/>
            <person name="Kuo D.H."/>
            <person name="Larsson T."/>
            <person name="Lv J."/>
            <person name="Arendt D."/>
            <person name="Savage R."/>
            <person name="Osoegawa K."/>
            <person name="de Jong P."/>
            <person name="Grimwood J."/>
            <person name="Chapman J.A."/>
            <person name="Shapiro H."/>
            <person name="Aerts A."/>
            <person name="Otillar R.P."/>
            <person name="Terry A.Y."/>
            <person name="Boore J.L."/>
            <person name="Grigoriev I.V."/>
            <person name="Lindberg D.R."/>
            <person name="Seaver E.C."/>
            <person name="Weisblat D.A."/>
            <person name="Putnam N.H."/>
            <person name="Rokhsar D.S."/>
        </authorList>
    </citation>
    <scope>NUCLEOTIDE SEQUENCE</scope>
    <source>
        <strain evidence="16 18">I ESC-2004</strain>
    </source>
</reference>
<evidence type="ECO:0000256" key="4">
    <source>
        <dbReference type="ARBA" id="ARBA00022723"/>
    </source>
</evidence>
<evidence type="ECO:0000256" key="8">
    <source>
        <dbReference type="ARBA" id="ARBA00023049"/>
    </source>
</evidence>
<keyword evidence="10" id="KW-0325">Glycoprotein</keyword>
<feature type="active site" evidence="12">
    <location>
        <position position="216"/>
    </location>
</feature>
<dbReference type="GO" id="GO:0005576">
    <property type="term" value="C:extracellular region"/>
    <property type="evidence" value="ECO:0007669"/>
    <property type="project" value="UniProtKB-SubCell"/>
</dbReference>
<dbReference type="Proteomes" id="UP000014760">
    <property type="component" value="Unassembled WGS sequence"/>
</dbReference>
<dbReference type="PANTHER" id="PTHR10127">
    <property type="entry name" value="DISCOIDIN, CUB, EGF, LAMININ , AND ZINC METALLOPROTEASE DOMAIN CONTAINING"/>
    <property type="match status" value="1"/>
</dbReference>
<dbReference type="InterPro" id="IPR034035">
    <property type="entry name" value="Astacin-like_dom"/>
</dbReference>
<gene>
    <name evidence="16" type="ORF">CAPTEDRAFT_224690</name>
</gene>
<feature type="domain" description="CUB" evidence="14">
    <location>
        <begin position="367"/>
        <end position="488"/>
    </location>
</feature>
<accession>R7USC5</accession>
<protein>
    <recommendedName>
        <fullName evidence="13">Metalloendopeptidase</fullName>
        <ecNumber evidence="13">3.4.24.-</ecNumber>
    </recommendedName>
</protein>
<dbReference type="GO" id="GO:0004222">
    <property type="term" value="F:metalloendopeptidase activity"/>
    <property type="evidence" value="ECO:0007669"/>
    <property type="project" value="UniProtKB-UniRule"/>
</dbReference>
<keyword evidence="9" id="KW-1015">Disulfide bond</keyword>
<feature type="chain" id="PRO_5008452554" description="Metalloendopeptidase" evidence="13">
    <location>
        <begin position="20"/>
        <end position="596"/>
    </location>
</feature>
<comment type="subcellular location">
    <subcellularLocation>
        <location evidence="1">Secreted</location>
    </subcellularLocation>
</comment>
<dbReference type="InterPro" id="IPR024079">
    <property type="entry name" value="MetalloPept_cat_dom_sf"/>
</dbReference>
<keyword evidence="6 12" id="KW-0378">Hydrolase</keyword>
<evidence type="ECO:0000256" key="3">
    <source>
        <dbReference type="ARBA" id="ARBA00022670"/>
    </source>
</evidence>
<evidence type="ECO:0000256" key="1">
    <source>
        <dbReference type="ARBA" id="ARBA00004613"/>
    </source>
</evidence>
<dbReference type="InterPro" id="IPR017050">
    <property type="entry name" value="Metallopeptidase_nem"/>
</dbReference>
<dbReference type="InterPro" id="IPR001506">
    <property type="entry name" value="Peptidase_M12A"/>
</dbReference>
<dbReference type="PROSITE" id="PS51864">
    <property type="entry name" value="ASTACIN"/>
    <property type="match status" value="1"/>
</dbReference>
<dbReference type="InterPro" id="IPR035914">
    <property type="entry name" value="Sperma_CUB_dom_sf"/>
</dbReference>
<dbReference type="PROSITE" id="PS50092">
    <property type="entry name" value="TSP1"/>
    <property type="match status" value="1"/>
</dbReference>
<dbReference type="SUPFAM" id="SSF49854">
    <property type="entry name" value="Spermadhesin, CUB domain"/>
    <property type="match status" value="1"/>
</dbReference>
<evidence type="ECO:0000313" key="17">
    <source>
        <dbReference type="EnsemblMetazoa" id="CapteP224690"/>
    </source>
</evidence>
<evidence type="ECO:0000259" key="14">
    <source>
        <dbReference type="PROSITE" id="PS01180"/>
    </source>
</evidence>
<dbReference type="Pfam" id="PF01400">
    <property type="entry name" value="Astacin"/>
    <property type="match status" value="1"/>
</dbReference>
<dbReference type="HOGENOM" id="CLU_440926_0_0_1"/>
<keyword evidence="5 13" id="KW-0732">Signal</keyword>
<dbReference type="GO" id="GO:0018996">
    <property type="term" value="P:molting cycle, collagen and cuticulin-based cuticle"/>
    <property type="evidence" value="ECO:0007669"/>
    <property type="project" value="InterPro"/>
</dbReference>
<dbReference type="OMA" id="GMRYCCY"/>
<dbReference type="InterPro" id="IPR006026">
    <property type="entry name" value="Peptidase_Metallo"/>
</dbReference>
<evidence type="ECO:0000256" key="6">
    <source>
        <dbReference type="ARBA" id="ARBA00022801"/>
    </source>
</evidence>
<evidence type="ECO:0000256" key="10">
    <source>
        <dbReference type="ARBA" id="ARBA00023180"/>
    </source>
</evidence>
<dbReference type="GO" id="GO:0006508">
    <property type="term" value="P:proteolysis"/>
    <property type="evidence" value="ECO:0007669"/>
    <property type="project" value="UniProtKB-KW"/>
</dbReference>
<name>R7USC5_CAPTE</name>
<evidence type="ECO:0000313" key="18">
    <source>
        <dbReference type="Proteomes" id="UP000014760"/>
    </source>
</evidence>
<feature type="domain" description="Peptidase M12A" evidence="15">
    <location>
        <begin position="115"/>
        <end position="318"/>
    </location>
</feature>
<dbReference type="CDD" id="cd00041">
    <property type="entry name" value="CUB"/>
    <property type="match status" value="1"/>
</dbReference>
<reference evidence="17" key="3">
    <citation type="submission" date="2015-06" db="UniProtKB">
        <authorList>
            <consortium name="EnsemblMetazoa"/>
        </authorList>
    </citation>
    <scope>IDENTIFICATION</scope>
</reference>
<feature type="signal peptide" evidence="13">
    <location>
        <begin position="1"/>
        <end position="19"/>
    </location>
</feature>